<dbReference type="InterPro" id="IPR000209">
    <property type="entry name" value="Peptidase_S8/S53_dom"/>
</dbReference>
<evidence type="ECO:0000256" key="2">
    <source>
        <dbReference type="ARBA" id="ARBA00022670"/>
    </source>
</evidence>
<dbReference type="SUPFAM" id="SSF52743">
    <property type="entry name" value="Subtilisin-like"/>
    <property type="match status" value="1"/>
</dbReference>
<dbReference type="EMBL" id="ML986523">
    <property type="protein sequence ID" value="KAF2272336.1"/>
    <property type="molecule type" value="Genomic_DNA"/>
</dbReference>
<gene>
    <name evidence="9" type="ORF">EI97DRAFT_470552</name>
</gene>
<feature type="signal peptide" evidence="7">
    <location>
        <begin position="1"/>
        <end position="18"/>
    </location>
</feature>
<feature type="domain" description="Peptidase S8/S53" evidence="8">
    <location>
        <begin position="138"/>
        <end position="349"/>
    </location>
</feature>
<keyword evidence="10" id="KW-1185">Reference proteome</keyword>
<evidence type="ECO:0000256" key="7">
    <source>
        <dbReference type="SAM" id="SignalP"/>
    </source>
</evidence>
<evidence type="ECO:0000313" key="9">
    <source>
        <dbReference type="EMBL" id="KAF2272336.1"/>
    </source>
</evidence>
<dbReference type="PROSITE" id="PS00136">
    <property type="entry name" value="SUBTILASE_ASP"/>
    <property type="match status" value="1"/>
</dbReference>
<dbReference type="InterPro" id="IPR050131">
    <property type="entry name" value="Peptidase_S8_subtilisin-like"/>
</dbReference>
<keyword evidence="7" id="KW-0732">Signal</keyword>
<dbReference type="SUPFAM" id="SSF54897">
    <property type="entry name" value="Protease propeptides/inhibitors"/>
    <property type="match status" value="1"/>
</dbReference>
<dbReference type="GO" id="GO:0006508">
    <property type="term" value="P:proteolysis"/>
    <property type="evidence" value="ECO:0007669"/>
    <property type="project" value="UniProtKB-KW"/>
</dbReference>
<dbReference type="Pfam" id="PF00082">
    <property type="entry name" value="Peptidase_S8"/>
    <property type="match status" value="1"/>
</dbReference>
<dbReference type="Gene3D" id="3.40.50.200">
    <property type="entry name" value="Peptidase S8/S53 domain"/>
    <property type="match status" value="1"/>
</dbReference>
<protein>
    <submittedName>
        <fullName evidence="9">Subtilase</fullName>
    </submittedName>
</protein>
<evidence type="ECO:0000256" key="1">
    <source>
        <dbReference type="ARBA" id="ARBA00011073"/>
    </source>
</evidence>
<dbReference type="PANTHER" id="PTHR43806:SF58">
    <property type="entry name" value="ALKALINE PROTEASE 1-RELATED"/>
    <property type="match status" value="1"/>
</dbReference>
<dbReference type="OrthoDB" id="206201at2759"/>
<feature type="active site" description="Charge relay system" evidence="5">
    <location>
        <position position="333"/>
    </location>
</feature>
<dbReference type="PANTHER" id="PTHR43806">
    <property type="entry name" value="PEPTIDASE S8"/>
    <property type="match status" value="1"/>
</dbReference>
<evidence type="ECO:0000256" key="6">
    <source>
        <dbReference type="SAM" id="MobiDB-lite"/>
    </source>
</evidence>
<keyword evidence="2 5" id="KW-0645">Protease</keyword>
<evidence type="ECO:0000259" key="8">
    <source>
        <dbReference type="Pfam" id="PF00082"/>
    </source>
</evidence>
<feature type="chain" id="PRO_5025376465" evidence="7">
    <location>
        <begin position="19"/>
        <end position="389"/>
    </location>
</feature>
<proteinExistence type="inferred from homology"/>
<evidence type="ECO:0000256" key="5">
    <source>
        <dbReference type="PROSITE-ProRule" id="PRU01240"/>
    </source>
</evidence>
<dbReference type="InterPro" id="IPR034193">
    <property type="entry name" value="PCSK9_ProteinaseK-like"/>
</dbReference>
<dbReference type="AlphaFoldDB" id="A0A6A6J9N1"/>
<keyword evidence="3 5" id="KW-0378">Hydrolase</keyword>
<evidence type="ECO:0000313" key="10">
    <source>
        <dbReference type="Proteomes" id="UP000800097"/>
    </source>
</evidence>
<accession>A0A6A6J9N1</accession>
<dbReference type="PROSITE" id="PS51892">
    <property type="entry name" value="SUBTILASE"/>
    <property type="match status" value="1"/>
</dbReference>
<dbReference type="GO" id="GO:0004252">
    <property type="term" value="F:serine-type endopeptidase activity"/>
    <property type="evidence" value="ECO:0007669"/>
    <property type="project" value="UniProtKB-UniRule"/>
</dbReference>
<dbReference type="CDD" id="cd04077">
    <property type="entry name" value="Peptidases_S8_PCSK9_ProteinaseK_like"/>
    <property type="match status" value="1"/>
</dbReference>
<dbReference type="GeneID" id="54554949"/>
<evidence type="ECO:0000256" key="3">
    <source>
        <dbReference type="ARBA" id="ARBA00022801"/>
    </source>
</evidence>
<name>A0A6A6J9N1_WESOR</name>
<feature type="active site" description="Charge relay system" evidence="5">
    <location>
        <position position="177"/>
    </location>
</feature>
<dbReference type="Proteomes" id="UP000800097">
    <property type="component" value="Unassembled WGS sequence"/>
</dbReference>
<dbReference type="PRINTS" id="PR00723">
    <property type="entry name" value="SUBTILISIN"/>
</dbReference>
<evidence type="ECO:0000256" key="4">
    <source>
        <dbReference type="ARBA" id="ARBA00022825"/>
    </source>
</evidence>
<dbReference type="InterPro" id="IPR015500">
    <property type="entry name" value="Peptidase_S8_subtilisin-rel"/>
</dbReference>
<dbReference type="GO" id="GO:0005576">
    <property type="term" value="C:extracellular region"/>
    <property type="evidence" value="ECO:0007669"/>
    <property type="project" value="UniProtKB-ARBA"/>
</dbReference>
<dbReference type="RefSeq" id="XP_033649875.1">
    <property type="nucleotide sequence ID" value="XM_033801774.1"/>
</dbReference>
<reference evidence="9" key="1">
    <citation type="journal article" date="2020" name="Stud. Mycol.">
        <title>101 Dothideomycetes genomes: a test case for predicting lifestyles and emergence of pathogens.</title>
        <authorList>
            <person name="Haridas S."/>
            <person name="Albert R."/>
            <person name="Binder M."/>
            <person name="Bloem J."/>
            <person name="Labutti K."/>
            <person name="Salamov A."/>
            <person name="Andreopoulos B."/>
            <person name="Baker S."/>
            <person name="Barry K."/>
            <person name="Bills G."/>
            <person name="Bluhm B."/>
            <person name="Cannon C."/>
            <person name="Castanera R."/>
            <person name="Culley D."/>
            <person name="Daum C."/>
            <person name="Ezra D."/>
            <person name="Gonzalez J."/>
            <person name="Henrissat B."/>
            <person name="Kuo A."/>
            <person name="Liang C."/>
            <person name="Lipzen A."/>
            <person name="Lutzoni F."/>
            <person name="Magnuson J."/>
            <person name="Mondo S."/>
            <person name="Nolan M."/>
            <person name="Ohm R."/>
            <person name="Pangilinan J."/>
            <person name="Park H.-J."/>
            <person name="Ramirez L."/>
            <person name="Alfaro M."/>
            <person name="Sun H."/>
            <person name="Tritt A."/>
            <person name="Yoshinaga Y."/>
            <person name="Zwiers L.-H."/>
            <person name="Turgeon B."/>
            <person name="Goodwin S."/>
            <person name="Spatafora J."/>
            <person name="Crous P."/>
            <person name="Grigoriev I."/>
        </authorList>
    </citation>
    <scope>NUCLEOTIDE SEQUENCE</scope>
    <source>
        <strain evidence="9">CBS 379.55</strain>
    </source>
</reference>
<dbReference type="InterPro" id="IPR023827">
    <property type="entry name" value="Peptidase_S8_Asp-AS"/>
</dbReference>
<keyword evidence="4 5" id="KW-0720">Serine protease</keyword>
<feature type="region of interest" description="Disordered" evidence="6">
    <location>
        <begin position="273"/>
        <end position="296"/>
    </location>
</feature>
<dbReference type="FunFam" id="3.40.50.200:FF:000014">
    <property type="entry name" value="Proteinase K"/>
    <property type="match status" value="1"/>
</dbReference>
<dbReference type="InterPro" id="IPR036852">
    <property type="entry name" value="Peptidase_S8/S53_dom_sf"/>
</dbReference>
<comment type="similarity">
    <text evidence="1 5">Belongs to the peptidase S8 family.</text>
</comment>
<feature type="active site" description="Charge relay system" evidence="5">
    <location>
        <position position="146"/>
    </location>
</feature>
<organism evidence="9 10">
    <name type="scientific">Westerdykella ornata</name>
    <dbReference type="NCBI Taxonomy" id="318751"/>
    <lineage>
        <taxon>Eukaryota</taxon>
        <taxon>Fungi</taxon>
        <taxon>Dikarya</taxon>
        <taxon>Ascomycota</taxon>
        <taxon>Pezizomycotina</taxon>
        <taxon>Dothideomycetes</taxon>
        <taxon>Pleosporomycetidae</taxon>
        <taxon>Pleosporales</taxon>
        <taxon>Sporormiaceae</taxon>
        <taxon>Westerdykella</taxon>
    </lineage>
</organism>
<sequence>MRTSVLFLLSFAIGAYSAAPIISSSSTRAVPNNFIVVLKPSVSKSRLISHLEFADDVLSARGAVRNSTYEFPGFRGYYLQAPSDVVAYIEADQTVTVTTASKSHTHLSRRVQTNSPWNLARISHRVRGSADYVYEPTAGTYVYILDTGVKVTHQEFQRRASFGFNAVGGSNDDINGHGTHLAGIVSSQTYGIVRFASIIAVKAVGDTGSGTVSQVISAINWAVQDMQTKGRVGKATALLAVGGGFSTAMNNAVANASNAGLMFAVAAGGAATTDNSSPASEPTACTAGGTTSADARMSSSNYGPTIDIWAPGDSITSLWATSDTATNILSGNSVAAAHIAGLGAYFLALEGPRTAVALCERLKEAATPNVLSGIPGGTVNLLAYNLSGL</sequence>